<dbReference type="Proteomes" id="UP000053039">
    <property type="component" value="Unassembled WGS sequence"/>
</dbReference>
<organism evidence="2 3">
    <name type="scientific">Streptomyces pseudovenezuelae</name>
    <dbReference type="NCBI Taxonomy" id="67350"/>
    <lineage>
        <taxon>Bacteria</taxon>
        <taxon>Bacillati</taxon>
        <taxon>Actinomycetota</taxon>
        <taxon>Actinomycetes</taxon>
        <taxon>Kitasatosporales</taxon>
        <taxon>Streptomycetaceae</taxon>
        <taxon>Streptomyces</taxon>
        <taxon>Streptomyces aurantiacus group</taxon>
    </lineage>
</organism>
<proteinExistence type="predicted"/>
<dbReference type="EMBL" id="LMWM01000036">
    <property type="protein sequence ID" value="KUM84233.1"/>
    <property type="molecule type" value="Genomic_DNA"/>
</dbReference>
<comment type="caution">
    <text evidence="2">The sequence shown here is derived from an EMBL/GenBank/DDBJ whole genome shotgun (WGS) entry which is preliminary data.</text>
</comment>
<gene>
    <name evidence="2" type="ORF">AQI94_32015</name>
</gene>
<evidence type="ECO:0000313" key="2">
    <source>
        <dbReference type="EMBL" id="KUM84233.1"/>
    </source>
</evidence>
<sequence>MGRRPFGQVGSLGLNQVDVEANAAQQLGQPDSKVAFKEFDGDLHGNPDRQGLHSNQVVGGHYVRDRLTVPSAGQMLETTTRERHCFIEQAGAAVASEIGYGLIRGDEAVQAVSERRLTRCRNQVAKASTRPA</sequence>
<reference evidence="2 3" key="1">
    <citation type="submission" date="2015-10" db="EMBL/GenBank/DDBJ databases">
        <title>Draft genome sequence of Streptomyces pseudovenezuelae DSM 40212, type strain for the species Streptomyces pseudovenezuelae.</title>
        <authorList>
            <person name="Ruckert C."/>
            <person name="Winkler A."/>
            <person name="Kalinowski J."/>
            <person name="Kampfer P."/>
            <person name="Glaeser S."/>
        </authorList>
    </citation>
    <scope>NUCLEOTIDE SEQUENCE [LARGE SCALE GENOMIC DNA]</scope>
    <source>
        <strain evidence="2 3">DSM 40212</strain>
    </source>
</reference>
<protein>
    <submittedName>
        <fullName evidence="2">Uncharacterized protein</fullName>
    </submittedName>
</protein>
<feature type="compositionally biased region" description="Basic and acidic residues" evidence="1">
    <location>
        <begin position="37"/>
        <end position="51"/>
    </location>
</feature>
<evidence type="ECO:0000313" key="3">
    <source>
        <dbReference type="Proteomes" id="UP000053039"/>
    </source>
</evidence>
<name>A0A117PP94_9ACTN</name>
<evidence type="ECO:0000256" key="1">
    <source>
        <dbReference type="SAM" id="MobiDB-lite"/>
    </source>
</evidence>
<dbReference type="AlphaFoldDB" id="A0A117PP94"/>
<accession>A0A117PP94</accession>
<feature type="region of interest" description="Disordered" evidence="1">
    <location>
        <begin position="37"/>
        <end position="57"/>
    </location>
</feature>